<keyword evidence="6" id="KW-1185">Reference proteome</keyword>
<organism evidence="5 6">
    <name type="scientific">Mizuhopecten yessoensis</name>
    <name type="common">Japanese scallop</name>
    <name type="synonym">Patinopecten yessoensis</name>
    <dbReference type="NCBI Taxonomy" id="6573"/>
    <lineage>
        <taxon>Eukaryota</taxon>
        <taxon>Metazoa</taxon>
        <taxon>Spiralia</taxon>
        <taxon>Lophotrochozoa</taxon>
        <taxon>Mollusca</taxon>
        <taxon>Bivalvia</taxon>
        <taxon>Autobranchia</taxon>
        <taxon>Pteriomorphia</taxon>
        <taxon>Pectinida</taxon>
        <taxon>Pectinoidea</taxon>
        <taxon>Pectinidae</taxon>
        <taxon>Mizuhopecten</taxon>
    </lineage>
</organism>
<keyword evidence="2" id="KW-1015">Disulfide bond</keyword>
<keyword evidence="1" id="KW-0732">Signal</keyword>
<feature type="region of interest" description="Disordered" evidence="3">
    <location>
        <begin position="682"/>
        <end position="1051"/>
    </location>
</feature>
<dbReference type="OrthoDB" id="10001041at2759"/>
<evidence type="ECO:0000256" key="3">
    <source>
        <dbReference type="SAM" id="MobiDB-lite"/>
    </source>
</evidence>
<dbReference type="GO" id="GO:0005102">
    <property type="term" value="F:signaling receptor binding"/>
    <property type="evidence" value="ECO:0007669"/>
    <property type="project" value="TreeGrafter"/>
</dbReference>
<proteinExistence type="predicted"/>
<dbReference type="GO" id="GO:0009986">
    <property type="term" value="C:cell surface"/>
    <property type="evidence" value="ECO:0007669"/>
    <property type="project" value="TreeGrafter"/>
</dbReference>
<evidence type="ECO:0000256" key="1">
    <source>
        <dbReference type="ARBA" id="ARBA00022729"/>
    </source>
</evidence>
<feature type="compositionally biased region" description="Low complexity" evidence="3">
    <location>
        <begin position="894"/>
        <end position="1045"/>
    </location>
</feature>
<dbReference type="AlphaFoldDB" id="A0A210PTP5"/>
<dbReference type="InterPro" id="IPR058727">
    <property type="entry name" value="Helical_Vwde"/>
</dbReference>
<comment type="caution">
    <text evidence="5">The sequence shown here is derived from an EMBL/GenBank/DDBJ whole genome shotgun (WGS) entry which is preliminary data.</text>
</comment>
<evidence type="ECO:0000256" key="2">
    <source>
        <dbReference type="ARBA" id="ARBA00023157"/>
    </source>
</evidence>
<dbReference type="Pfam" id="PF00094">
    <property type="entry name" value="VWD"/>
    <property type="match status" value="1"/>
</dbReference>
<dbReference type="PANTHER" id="PTHR14949:SF56">
    <property type="entry name" value="EGF-LIKE-DOMAIN, MULTIPLE 7"/>
    <property type="match status" value="1"/>
</dbReference>
<dbReference type="InterPro" id="IPR050969">
    <property type="entry name" value="Dev_Signal_Modulators"/>
</dbReference>
<evidence type="ECO:0000313" key="6">
    <source>
        <dbReference type="Proteomes" id="UP000242188"/>
    </source>
</evidence>
<accession>A0A210PTP5</accession>
<name>A0A210PTP5_MIZYE</name>
<reference evidence="5 6" key="1">
    <citation type="journal article" date="2017" name="Nat. Ecol. Evol.">
        <title>Scallop genome provides insights into evolution of bilaterian karyotype and development.</title>
        <authorList>
            <person name="Wang S."/>
            <person name="Zhang J."/>
            <person name="Jiao W."/>
            <person name="Li J."/>
            <person name="Xun X."/>
            <person name="Sun Y."/>
            <person name="Guo X."/>
            <person name="Huan P."/>
            <person name="Dong B."/>
            <person name="Zhang L."/>
            <person name="Hu X."/>
            <person name="Sun X."/>
            <person name="Wang J."/>
            <person name="Zhao C."/>
            <person name="Wang Y."/>
            <person name="Wang D."/>
            <person name="Huang X."/>
            <person name="Wang R."/>
            <person name="Lv J."/>
            <person name="Li Y."/>
            <person name="Zhang Z."/>
            <person name="Liu B."/>
            <person name="Lu W."/>
            <person name="Hui Y."/>
            <person name="Liang J."/>
            <person name="Zhou Z."/>
            <person name="Hou R."/>
            <person name="Li X."/>
            <person name="Liu Y."/>
            <person name="Li H."/>
            <person name="Ning X."/>
            <person name="Lin Y."/>
            <person name="Zhao L."/>
            <person name="Xing Q."/>
            <person name="Dou J."/>
            <person name="Li Y."/>
            <person name="Mao J."/>
            <person name="Guo H."/>
            <person name="Dou H."/>
            <person name="Li T."/>
            <person name="Mu C."/>
            <person name="Jiang W."/>
            <person name="Fu Q."/>
            <person name="Fu X."/>
            <person name="Miao Y."/>
            <person name="Liu J."/>
            <person name="Yu Q."/>
            <person name="Li R."/>
            <person name="Liao H."/>
            <person name="Li X."/>
            <person name="Kong Y."/>
            <person name="Jiang Z."/>
            <person name="Chourrout D."/>
            <person name="Li R."/>
            <person name="Bao Z."/>
        </authorList>
    </citation>
    <scope>NUCLEOTIDE SEQUENCE [LARGE SCALE GENOMIC DNA]</scope>
    <source>
        <strain evidence="5 6">PY_sf001</strain>
    </source>
</reference>
<dbReference type="EMBL" id="NEDP02005506">
    <property type="protein sequence ID" value="OWF39858.1"/>
    <property type="molecule type" value="Genomic_DNA"/>
</dbReference>
<feature type="compositionally biased region" description="Low complexity" evidence="3">
    <location>
        <begin position="682"/>
        <end position="886"/>
    </location>
</feature>
<dbReference type="GO" id="GO:0005576">
    <property type="term" value="C:extracellular region"/>
    <property type="evidence" value="ECO:0007669"/>
    <property type="project" value="TreeGrafter"/>
</dbReference>
<dbReference type="Pfam" id="PF26129">
    <property type="entry name" value="Vwde"/>
    <property type="match status" value="1"/>
</dbReference>
<dbReference type="Gene3D" id="2.60.120.260">
    <property type="entry name" value="Galactose-binding domain-like"/>
    <property type="match status" value="1"/>
</dbReference>
<dbReference type="Proteomes" id="UP000242188">
    <property type="component" value="Unassembled WGS sequence"/>
</dbReference>
<dbReference type="InterPro" id="IPR001846">
    <property type="entry name" value="VWF_type-D"/>
</dbReference>
<protein>
    <submittedName>
        <fullName evidence="5">Zonadhesin</fullName>
    </submittedName>
</protein>
<dbReference type="PROSITE" id="PS51233">
    <property type="entry name" value="VWFD"/>
    <property type="match status" value="1"/>
</dbReference>
<evidence type="ECO:0000259" key="4">
    <source>
        <dbReference type="PROSITE" id="PS51233"/>
    </source>
</evidence>
<evidence type="ECO:0000313" key="5">
    <source>
        <dbReference type="EMBL" id="OWF39858.1"/>
    </source>
</evidence>
<sequence>MRIQTPDQTDTVQCSSGGVSNEPVTFGDNNCGVLISPNDWATTKSLKVYGASDNSVNVGSRSSYIRLKVFDSVLYHPAWESASKPDILVVVQDADSIVLNNQCYSNNDPHMRTFDGRLWENQRLREYVLYHNPQKLYWVHAMYQTCRLNHIGPTCNCGVAVRNNDAVFVANFCDAEIGWFTSGTQSNRYVEKTFCDDTNMIIKKNGNSYTITLPTGTQISFSHYYSSWNDRVNINGISIKPSLADWKTSSGLCGYLDGNQNNDFRTKNGGTANNEETFALDWMITQNSESLFGDINLSDASLTLPRYCKCRSKSTSYSDFNNTIECSIKTETVLCSYTDTDSFFKTCDEPSRRKRSTSHHRYRRSFSEQDSPSKFKIVFTSDADNAPVPPTWRNGWNESLADEACKTFVQNQNFLKKCEEVLEATANDNEEGVQSCVSDIKLMGNTEFMQSTVDNLARGCRMTALKLENLTQTTAADGTAGQTVLDVLLDLDCSNNCSGNGICQQGKCQCFGDYEGGDCSNKPTLPPVVSSRTNPGLCKRDVYACNTFHISGSNFARDNMTCRAVHFTIKDSGYNLTSANDTFPAKSIGGGFGCTCTLSDTLRRRKRSTDQDDYQDRTKRSTEPVVAEGFFLSVSNDGVAFSADIVVIIFDSWCQNCNTTTISCVEFTSCITTTPLPTSFTTLPSTNATTPTETTTEPTTTTTVPTTNTTEPTTTTTEPTTTTTKPTTTTTEPTTTTPVPTTTTTEPSTTTTEPPTTTTEPTTTTTVPTTTTTEPTTTTTVPTTTTTEPTTTTTEPPTTTTEPTTTTTTEPTPTTTEPPTTTTQPTTTTTTTTKPTTSTTTTTGPTTTTTPEPTPTTTTEPPTTTTTEPPTTTTTPPTKTTTEPTTPTTPEPTPTTTTEPPTTTTEPTTTTTPEPTPTTTTEPPTTTIQPPTTTTEPSTTTTEPSTTTTEPITTTTTTTTPPTTTTTDPTTPTTEPTTTTTEPTTTTTEPPTTTIEPTTTTTVPISTTTVPTTTTTPEPTTTTTTEPTTTTTTEPTTTTESTTSPTGGGML</sequence>
<feature type="domain" description="VWFD" evidence="4">
    <location>
        <begin position="101"/>
        <end position="291"/>
    </location>
</feature>
<dbReference type="PANTHER" id="PTHR14949">
    <property type="entry name" value="EGF-LIKE-DOMAIN, MULTIPLE 7, 8"/>
    <property type="match status" value="1"/>
</dbReference>
<gene>
    <name evidence="5" type="ORF">KP79_PYT21781</name>
</gene>